<name>B2BTJ4_9CAUD</name>
<dbReference type="KEGG" id="vg:6218846"/>
<dbReference type="OrthoDB" id="26424at10239"/>
<protein>
    <submittedName>
        <fullName evidence="1">Uncharacterized protein</fullName>
    </submittedName>
</protein>
<keyword evidence="2" id="KW-1185">Reference proteome</keyword>
<proteinExistence type="predicted"/>
<organism evidence="1 2">
    <name type="scientific">Lactococcus phage 1706</name>
    <dbReference type="NCBI Taxonomy" id="475178"/>
    <lineage>
        <taxon>Viruses</taxon>
        <taxon>Duplodnaviria</taxon>
        <taxon>Heunggongvirae</taxon>
        <taxon>Uroviricota</taxon>
        <taxon>Caudoviricetes</taxon>
        <taxon>Fremauxvirus</taxon>
        <taxon>Fremauxvirus fv1706</taxon>
    </lineage>
</organism>
<dbReference type="Proteomes" id="UP000001679">
    <property type="component" value="Segment"/>
</dbReference>
<reference evidence="1 2" key="1">
    <citation type="journal article" date="2008" name="Virology">
        <title>Characterization of 1706, a virulent phage from Lactococcus lactis with similarities to prophages from other Firmicutes.</title>
        <authorList>
            <person name="Garneau J.E."/>
            <person name="Tremblay D.M."/>
            <person name="Moineau S."/>
        </authorList>
    </citation>
    <scope>NUCLEOTIDE SEQUENCE</scope>
</reference>
<evidence type="ECO:0000313" key="2">
    <source>
        <dbReference type="Proteomes" id="UP000001679"/>
    </source>
</evidence>
<dbReference type="EMBL" id="EU081845">
    <property type="protein sequence ID" value="ABV91237.1"/>
    <property type="molecule type" value="Genomic_DNA"/>
</dbReference>
<dbReference type="RefSeq" id="YP_001828678.1">
    <property type="nucleotide sequence ID" value="NC_010576.1"/>
</dbReference>
<sequence>MKQLNVLQWEAAVRCYGEFMAYSTGERDCILIDNEQLKFLKYKYIRKNNKYTSIIFRYKKDVDLYDKLLKEYNDDYANGICLDFPPKVVKWYSFASHDEHIAGNAVGFRSWQFNCPTFLLDYVKEYYTKRYGIHNVKKDLKIITKEERRIKNEHITRANYNL</sequence>
<evidence type="ECO:0000313" key="1">
    <source>
        <dbReference type="EMBL" id="ABV91237.1"/>
    </source>
</evidence>
<dbReference type="GeneID" id="6218846"/>
<accession>B2BTJ4</accession>